<organism evidence="3 4">
    <name type="scientific">Symbiodinium natans</name>
    <dbReference type="NCBI Taxonomy" id="878477"/>
    <lineage>
        <taxon>Eukaryota</taxon>
        <taxon>Sar</taxon>
        <taxon>Alveolata</taxon>
        <taxon>Dinophyceae</taxon>
        <taxon>Suessiales</taxon>
        <taxon>Symbiodiniaceae</taxon>
        <taxon>Symbiodinium</taxon>
    </lineage>
</organism>
<dbReference type="InterPro" id="IPR020845">
    <property type="entry name" value="AMP-binding_CS"/>
</dbReference>
<dbReference type="SUPFAM" id="SSF56801">
    <property type="entry name" value="Acetyl-CoA synthetase-like"/>
    <property type="match status" value="1"/>
</dbReference>
<dbReference type="InterPro" id="IPR042099">
    <property type="entry name" value="ANL_N_sf"/>
</dbReference>
<dbReference type="InterPro" id="IPR025110">
    <property type="entry name" value="AMP-bd_C"/>
</dbReference>
<dbReference type="GO" id="GO:0016878">
    <property type="term" value="F:acid-thiol ligase activity"/>
    <property type="evidence" value="ECO:0007669"/>
    <property type="project" value="UniProtKB-ARBA"/>
</dbReference>
<dbReference type="PANTHER" id="PTHR43767:SF1">
    <property type="entry name" value="NONRIBOSOMAL PEPTIDE SYNTHASE PES1 (EUROFUNG)-RELATED"/>
    <property type="match status" value="1"/>
</dbReference>
<dbReference type="Proteomes" id="UP000604046">
    <property type="component" value="Unassembled WGS sequence"/>
</dbReference>
<dbReference type="OrthoDB" id="6614653at2759"/>
<dbReference type="InterPro" id="IPR045851">
    <property type="entry name" value="AMP-bd_C_sf"/>
</dbReference>
<gene>
    <name evidence="3" type="primary">lcfB</name>
    <name evidence="3" type="ORF">SNAT2548_LOCUS8812</name>
</gene>
<dbReference type="PANTHER" id="PTHR43767">
    <property type="entry name" value="LONG-CHAIN-FATTY-ACID--COA LIGASE"/>
    <property type="match status" value="1"/>
</dbReference>
<dbReference type="Pfam" id="PF00501">
    <property type="entry name" value="AMP-binding"/>
    <property type="match status" value="1"/>
</dbReference>
<dbReference type="Gene3D" id="3.40.50.12780">
    <property type="entry name" value="N-terminal domain of ligase-like"/>
    <property type="match status" value="1"/>
</dbReference>
<dbReference type="PROSITE" id="PS00455">
    <property type="entry name" value="AMP_BINDING"/>
    <property type="match status" value="1"/>
</dbReference>
<feature type="domain" description="AMP-dependent synthetase/ligase" evidence="1">
    <location>
        <begin position="15"/>
        <end position="368"/>
    </location>
</feature>
<evidence type="ECO:0000313" key="4">
    <source>
        <dbReference type="Proteomes" id="UP000604046"/>
    </source>
</evidence>
<dbReference type="EMBL" id="CAJNDS010000668">
    <property type="protein sequence ID" value="CAE7226472.1"/>
    <property type="molecule type" value="Genomic_DNA"/>
</dbReference>
<dbReference type="Gene3D" id="3.30.300.30">
    <property type="match status" value="1"/>
</dbReference>
<dbReference type="AlphaFoldDB" id="A0A812KBY7"/>
<dbReference type="InterPro" id="IPR050237">
    <property type="entry name" value="ATP-dep_AMP-bd_enzyme"/>
</dbReference>
<protein>
    <submittedName>
        <fullName evidence="3">LcfB protein</fullName>
    </submittedName>
</protein>
<proteinExistence type="predicted"/>
<dbReference type="Pfam" id="PF13193">
    <property type="entry name" value="AMP-binding_C"/>
    <property type="match status" value="1"/>
</dbReference>
<comment type="caution">
    <text evidence="3">The sequence shown here is derived from an EMBL/GenBank/DDBJ whole genome shotgun (WGS) entry which is preliminary data.</text>
</comment>
<evidence type="ECO:0000259" key="2">
    <source>
        <dbReference type="Pfam" id="PF13193"/>
    </source>
</evidence>
<evidence type="ECO:0000259" key="1">
    <source>
        <dbReference type="Pfam" id="PF00501"/>
    </source>
</evidence>
<name>A0A812KBY7_9DINO</name>
<evidence type="ECO:0000313" key="3">
    <source>
        <dbReference type="EMBL" id="CAE7226472.1"/>
    </source>
</evidence>
<keyword evidence="4" id="KW-1185">Reference proteome</keyword>
<reference evidence="3" key="1">
    <citation type="submission" date="2021-02" db="EMBL/GenBank/DDBJ databases">
        <authorList>
            <person name="Dougan E. K."/>
            <person name="Rhodes N."/>
            <person name="Thang M."/>
            <person name="Chan C."/>
        </authorList>
    </citation>
    <scope>NUCLEOTIDE SEQUENCE</scope>
</reference>
<dbReference type="InterPro" id="IPR000873">
    <property type="entry name" value="AMP-dep_synth/lig_dom"/>
</dbReference>
<sequence length="519" mass="55502">MAAGTEGGTQLQQLLETSARSSPEKTAIRTDGGDVSYSELCALVGRVAGALTGSGVDKMDRVAWLLPNLIEAVACSFACYSVGAVSVPINVRYSSEEAAYMVNKVQAKVLFLQADKLDVLRKLSCPVQVVVLGAARGQHRSWEEFLQTKARACFQPVSAQHPALILFTSGSTGHPKGVLHSHGTCWAAIDTSARSFRLGSDDVVLVGKAICHAGGLQTQLLPTLLVGGEVVLTMVPPPAKAVDLIQNFGVTVYAMLASFLLDFVEHLETTRQEVPSLKKVIGSGDCVPLPLQARFHKLFGWPVLEGCGITEIGGYFALQPIGKEKPGSIGIPTPGTEVRLVDEEGKDVAVGLPGEVLLKTPSAALGYWDDPEASSLLFRDGWLRTGDVAREDEDGFLWFVGRRKLIIVRRGSNIAPAAVERALATHPEVQSSVVVGVSDALDGQVPVAWILAKNPSCPPTSTSLAEHMSKRLASFELPVLYLFLDAMPLNSVGKFDRAELQRAAQDKRDILLHAKRAGA</sequence>
<feature type="domain" description="AMP-binding enzyme C-terminal" evidence="2">
    <location>
        <begin position="419"/>
        <end position="494"/>
    </location>
</feature>
<accession>A0A812KBY7</accession>